<keyword evidence="6" id="KW-1133">Transmembrane helix</keyword>
<keyword evidence="4" id="KW-0325">Glycoprotein</keyword>
<dbReference type="PANTHER" id="PTHR12080">
    <property type="entry name" value="SIGNALING LYMPHOCYTIC ACTIVATION MOLECULE"/>
    <property type="match status" value="1"/>
</dbReference>
<organism evidence="9 10">
    <name type="scientific">Myotis myotis</name>
    <name type="common">Greater mouse-eared bat</name>
    <name type="synonym">Vespertilio myotis</name>
    <dbReference type="NCBI Taxonomy" id="51298"/>
    <lineage>
        <taxon>Eukaryota</taxon>
        <taxon>Metazoa</taxon>
        <taxon>Chordata</taxon>
        <taxon>Craniata</taxon>
        <taxon>Vertebrata</taxon>
        <taxon>Euteleostomi</taxon>
        <taxon>Mammalia</taxon>
        <taxon>Eutheria</taxon>
        <taxon>Laurasiatheria</taxon>
        <taxon>Chiroptera</taxon>
        <taxon>Yangochiroptera</taxon>
        <taxon>Vespertilionidae</taxon>
        <taxon>Myotis</taxon>
    </lineage>
</organism>
<comment type="subcellular location">
    <subcellularLocation>
        <location evidence="1">Membrane</location>
    </subcellularLocation>
</comment>
<feature type="chain" id="PRO_5029620749" evidence="7">
    <location>
        <begin position="24"/>
        <end position="334"/>
    </location>
</feature>
<feature type="compositionally biased region" description="Basic and acidic residues" evidence="5">
    <location>
        <begin position="259"/>
        <end position="268"/>
    </location>
</feature>
<dbReference type="InterPro" id="IPR013783">
    <property type="entry name" value="Ig-like_fold"/>
</dbReference>
<dbReference type="AlphaFoldDB" id="A0A7J7ST65"/>
<evidence type="ECO:0000259" key="8">
    <source>
        <dbReference type="PROSITE" id="PS50835"/>
    </source>
</evidence>
<dbReference type="InterPro" id="IPR013106">
    <property type="entry name" value="Ig_V-set"/>
</dbReference>
<dbReference type="VEuPathDB" id="HostDB:GeneID_118673424"/>
<sequence length="334" mass="37241">MPVSPASVSLIFLLCQLPGPAASGAQQELVGAVGGSVIFPLTHSLDRIDSIIWFFESTTLITIQPTTTNKPDTVIVTKNHNKERLDFLHRNYSLKLSKLSKNDSGAYSVQIHSPSLQEPFIQEYGLRVYEHLSKPKITLGLKSNKNGTCVTNLTCFLERGGEDVTYSWKTLGKTSNESHNGSVLPITWTLREKDMTFICMARNPISSNSSNTIFAQKLCEGIAGDLDSTMGLWISLLLIVLILVLIILTMWKQTRKESTEEKRMDTHPEIPNCYPPSGETAQYDTISNPNKTIPEENSVNPLYCTVQIPQKMEKPHSLPTSPDTPKLFIYEKVI</sequence>
<evidence type="ECO:0000256" key="7">
    <source>
        <dbReference type="SAM" id="SignalP"/>
    </source>
</evidence>
<accession>A0A7J7ST65</accession>
<evidence type="ECO:0000256" key="5">
    <source>
        <dbReference type="SAM" id="MobiDB-lite"/>
    </source>
</evidence>
<dbReference type="GO" id="GO:0042110">
    <property type="term" value="P:T cell activation"/>
    <property type="evidence" value="ECO:0007669"/>
    <property type="project" value="TreeGrafter"/>
</dbReference>
<feature type="signal peptide" evidence="7">
    <location>
        <begin position="1"/>
        <end position="23"/>
    </location>
</feature>
<name>A0A7J7ST65_MYOMY</name>
<dbReference type="PANTHER" id="PTHR12080:SF46">
    <property type="entry name" value="SLAM FAMILY MEMBER 7"/>
    <property type="match status" value="1"/>
</dbReference>
<dbReference type="InterPro" id="IPR007110">
    <property type="entry name" value="Ig-like_dom"/>
</dbReference>
<feature type="region of interest" description="Disordered" evidence="5">
    <location>
        <begin position="259"/>
        <end position="278"/>
    </location>
</feature>
<evidence type="ECO:0000256" key="2">
    <source>
        <dbReference type="ARBA" id="ARBA00022729"/>
    </source>
</evidence>
<reference evidence="9 10" key="1">
    <citation type="journal article" date="2020" name="Nature">
        <title>Six reference-quality genomes reveal evolution of bat adaptations.</title>
        <authorList>
            <person name="Jebb D."/>
            <person name="Huang Z."/>
            <person name="Pippel M."/>
            <person name="Hughes G.M."/>
            <person name="Lavrichenko K."/>
            <person name="Devanna P."/>
            <person name="Winkler S."/>
            <person name="Jermiin L.S."/>
            <person name="Skirmuntt E.C."/>
            <person name="Katzourakis A."/>
            <person name="Burkitt-Gray L."/>
            <person name="Ray D.A."/>
            <person name="Sullivan K.A.M."/>
            <person name="Roscito J.G."/>
            <person name="Kirilenko B.M."/>
            <person name="Davalos L.M."/>
            <person name="Corthals A.P."/>
            <person name="Power M.L."/>
            <person name="Jones G."/>
            <person name="Ransome R.D."/>
            <person name="Dechmann D.K.N."/>
            <person name="Locatelli A.G."/>
            <person name="Puechmaille S.J."/>
            <person name="Fedrigo O."/>
            <person name="Jarvis E.D."/>
            <person name="Hiller M."/>
            <person name="Vernes S.C."/>
            <person name="Myers E.W."/>
            <person name="Teeling E.C."/>
        </authorList>
    </citation>
    <scope>NUCLEOTIDE SEQUENCE [LARGE SCALE GENOMIC DNA]</scope>
    <source>
        <strain evidence="9">MMyoMyo1</strain>
        <tissue evidence="9">Flight muscle</tissue>
    </source>
</reference>
<evidence type="ECO:0000256" key="3">
    <source>
        <dbReference type="ARBA" id="ARBA00023136"/>
    </source>
</evidence>
<dbReference type="InterPro" id="IPR015631">
    <property type="entry name" value="CD2/SLAM_rcpt"/>
</dbReference>
<dbReference type="SUPFAM" id="SSF48726">
    <property type="entry name" value="Immunoglobulin"/>
    <property type="match status" value="2"/>
</dbReference>
<dbReference type="Pfam" id="PF07686">
    <property type="entry name" value="V-set"/>
    <property type="match status" value="1"/>
</dbReference>
<keyword evidence="6" id="KW-0812">Transmembrane</keyword>
<dbReference type="FunFam" id="2.60.40.10:FF:000470">
    <property type="entry name" value="SLAM family member 7"/>
    <property type="match status" value="1"/>
</dbReference>
<protein>
    <submittedName>
        <fullName evidence="9">SLAM family member 7</fullName>
    </submittedName>
</protein>
<keyword evidence="10" id="KW-1185">Reference proteome</keyword>
<gene>
    <name evidence="9" type="ORF">mMyoMyo1_017537</name>
</gene>
<dbReference type="EMBL" id="JABWUV010000018">
    <property type="protein sequence ID" value="KAF6291672.1"/>
    <property type="molecule type" value="Genomic_DNA"/>
</dbReference>
<evidence type="ECO:0000256" key="1">
    <source>
        <dbReference type="ARBA" id="ARBA00004370"/>
    </source>
</evidence>
<feature type="transmembrane region" description="Helical" evidence="6">
    <location>
        <begin position="230"/>
        <end position="251"/>
    </location>
</feature>
<dbReference type="Gene3D" id="2.60.40.10">
    <property type="entry name" value="Immunoglobulins"/>
    <property type="match status" value="2"/>
</dbReference>
<evidence type="ECO:0000313" key="9">
    <source>
        <dbReference type="EMBL" id="KAF6291672.1"/>
    </source>
</evidence>
<dbReference type="PROSITE" id="PS50835">
    <property type="entry name" value="IG_LIKE"/>
    <property type="match status" value="1"/>
</dbReference>
<keyword evidence="2 7" id="KW-0732">Signal</keyword>
<dbReference type="Proteomes" id="UP000527355">
    <property type="component" value="Unassembled WGS sequence"/>
</dbReference>
<proteinExistence type="predicted"/>
<evidence type="ECO:0000256" key="4">
    <source>
        <dbReference type="ARBA" id="ARBA00023180"/>
    </source>
</evidence>
<dbReference type="GO" id="GO:0009897">
    <property type="term" value="C:external side of plasma membrane"/>
    <property type="evidence" value="ECO:0007669"/>
    <property type="project" value="TreeGrafter"/>
</dbReference>
<dbReference type="InterPro" id="IPR036179">
    <property type="entry name" value="Ig-like_dom_sf"/>
</dbReference>
<keyword evidence="3 6" id="KW-0472">Membrane</keyword>
<evidence type="ECO:0000256" key="6">
    <source>
        <dbReference type="SAM" id="Phobius"/>
    </source>
</evidence>
<comment type="caution">
    <text evidence="9">The sequence shown here is derived from an EMBL/GenBank/DDBJ whole genome shotgun (WGS) entry which is preliminary data.</text>
</comment>
<feature type="domain" description="Ig-like" evidence="8">
    <location>
        <begin position="135"/>
        <end position="215"/>
    </location>
</feature>
<evidence type="ECO:0000313" key="10">
    <source>
        <dbReference type="Proteomes" id="UP000527355"/>
    </source>
</evidence>